<protein>
    <submittedName>
        <fullName evidence="2">Uncharacterized protein</fullName>
    </submittedName>
</protein>
<feature type="compositionally biased region" description="Basic and acidic residues" evidence="1">
    <location>
        <begin position="444"/>
        <end position="453"/>
    </location>
</feature>
<dbReference type="Proteomes" id="UP000305948">
    <property type="component" value="Unassembled WGS sequence"/>
</dbReference>
<evidence type="ECO:0000256" key="1">
    <source>
        <dbReference type="SAM" id="MobiDB-lite"/>
    </source>
</evidence>
<proteinExistence type="predicted"/>
<feature type="region of interest" description="Disordered" evidence="1">
    <location>
        <begin position="444"/>
        <end position="466"/>
    </location>
</feature>
<dbReference type="OrthoDB" id="2349883at2759"/>
<feature type="compositionally biased region" description="Basic and acidic residues" evidence="1">
    <location>
        <begin position="392"/>
        <end position="412"/>
    </location>
</feature>
<reference evidence="2 3" key="1">
    <citation type="journal article" date="2019" name="Nat. Ecol. Evol.">
        <title>Megaphylogeny resolves global patterns of mushroom evolution.</title>
        <authorList>
            <person name="Varga T."/>
            <person name="Krizsan K."/>
            <person name="Foldi C."/>
            <person name="Dima B."/>
            <person name="Sanchez-Garcia M."/>
            <person name="Sanchez-Ramirez S."/>
            <person name="Szollosi G.J."/>
            <person name="Szarkandi J.G."/>
            <person name="Papp V."/>
            <person name="Albert L."/>
            <person name="Andreopoulos W."/>
            <person name="Angelini C."/>
            <person name="Antonin V."/>
            <person name="Barry K.W."/>
            <person name="Bougher N.L."/>
            <person name="Buchanan P."/>
            <person name="Buyck B."/>
            <person name="Bense V."/>
            <person name="Catcheside P."/>
            <person name="Chovatia M."/>
            <person name="Cooper J."/>
            <person name="Damon W."/>
            <person name="Desjardin D."/>
            <person name="Finy P."/>
            <person name="Geml J."/>
            <person name="Haridas S."/>
            <person name="Hughes K."/>
            <person name="Justo A."/>
            <person name="Karasinski D."/>
            <person name="Kautmanova I."/>
            <person name="Kiss B."/>
            <person name="Kocsube S."/>
            <person name="Kotiranta H."/>
            <person name="LaButti K.M."/>
            <person name="Lechner B.E."/>
            <person name="Liimatainen K."/>
            <person name="Lipzen A."/>
            <person name="Lukacs Z."/>
            <person name="Mihaltcheva S."/>
            <person name="Morgado L.N."/>
            <person name="Niskanen T."/>
            <person name="Noordeloos M.E."/>
            <person name="Ohm R.A."/>
            <person name="Ortiz-Santana B."/>
            <person name="Ovrebo C."/>
            <person name="Racz N."/>
            <person name="Riley R."/>
            <person name="Savchenko A."/>
            <person name="Shiryaev A."/>
            <person name="Soop K."/>
            <person name="Spirin V."/>
            <person name="Szebenyi C."/>
            <person name="Tomsovsky M."/>
            <person name="Tulloss R.E."/>
            <person name="Uehling J."/>
            <person name="Grigoriev I.V."/>
            <person name="Vagvolgyi C."/>
            <person name="Papp T."/>
            <person name="Martin F.M."/>
            <person name="Miettinen O."/>
            <person name="Hibbett D.S."/>
            <person name="Nagy L.G."/>
        </authorList>
    </citation>
    <scope>NUCLEOTIDE SEQUENCE [LARGE SCALE GENOMIC DNA]</scope>
    <source>
        <strain evidence="2 3">OMC1185</strain>
    </source>
</reference>
<accession>A0A5C3MST6</accession>
<organism evidence="2 3">
    <name type="scientific">Heliocybe sulcata</name>
    <dbReference type="NCBI Taxonomy" id="5364"/>
    <lineage>
        <taxon>Eukaryota</taxon>
        <taxon>Fungi</taxon>
        <taxon>Dikarya</taxon>
        <taxon>Basidiomycota</taxon>
        <taxon>Agaricomycotina</taxon>
        <taxon>Agaricomycetes</taxon>
        <taxon>Gloeophyllales</taxon>
        <taxon>Gloeophyllaceae</taxon>
        <taxon>Heliocybe</taxon>
    </lineage>
</organism>
<sequence>MLVPRNQFSSSLRRVSGRARHYSSSHATIPYHSKVRVYPFRISPEDAVRNMSLAAAIPFVGHFLRSLLARWLPGFWFQPIQPVQLQALYLPAWLIDTELTGTAWIGAEHEDEERRSVVAIATNSYMPGHSLEPISRICLNNPQLYEAKIIPWSPELETQYGLQTLCLPFTMSPFGLHDLLRSLSYRDAAINANFRLDPKSIETTLLAAYPVLIPVYLARYEYKVGDETFNLTVLQEAYHRQGRVISENSSVIFAKALSNQGVDVPSFAKDFMDRELLVWRAKAVPFACFEFLYASGAFSRPQNKPQLVEDINEWINTMADAPGSFQRLARREEMQRVDMDDLRVRTYDEEEVAANRIWMALGVTERNLQSMIARWKKTGGMSLNIDISTGLGKRDETKPDNEASEPEARSSSETKVGPISITKYSQEDSVKNFERHLVQVKAEREEKKPEWLKNLHAKNKKECSDR</sequence>
<gene>
    <name evidence="2" type="ORF">OE88DRAFT_1665494</name>
</gene>
<evidence type="ECO:0000313" key="3">
    <source>
        <dbReference type="Proteomes" id="UP000305948"/>
    </source>
</evidence>
<dbReference type="AlphaFoldDB" id="A0A5C3MST6"/>
<keyword evidence="3" id="KW-1185">Reference proteome</keyword>
<feature type="region of interest" description="Disordered" evidence="1">
    <location>
        <begin position="386"/>
        <end position="427"/>
    </location>
</feature>
<evidence type="ECO:0000313" key="2">
    <source>
        <dbReference type="EMBL" id="TFK47835.1"/>
    </source>
</evidence>
<dbReference type="EMBL" id="ML213522">
    <property type="protein sequence ID" value="TFK47835.1"/>
    <property type="molecule type" value="Genomic_DNA"/>
</dbReference>
<name>A0A5C3MST6_9AGAM</name>